<dbReference type="SUPFAM" id="SSF53335">
    <property type="entry name" value="S-adenosyl-L-methionine-dependent methyltransferases"/>
    <property type="match status" value="1"/>
</dbReference>
<dbReference type="EMBL" id="HBIX01029441">
    <property type="protein sequence ID" value="CAE0727015.1"/>
    <property type="molecule type" value="Transcribed_RNA"/>
</dbReference>
<accession>A0A7S4AU66</accession>
<proteinExistence type="predicted"/>
<sequence length="408" mass="45301">MKIGYPFLAGASIGFMVGVSVQFGSTIDIVLKETVTPSELDHNLRQVVGQTRQPTAGTPETPAPSTDANVQDPAVVLFPSPVLWTPIIPDTNDSLGMCSADDDAKKGISQAFPLSFESAVYGNDPKHYDDYGRAKGAKSTRGQDIRNTLASEIAPALEPYGDILEIGPFLRPLVTGPNVKYFDILDLEGLVERATRIGYPNHNVIEKIDYVHPTGSLDVVPSDAFAMVMSSHCIEHQIDLVRHLKAVSRLLSPGGVYLMLVPDYRFCFDHYQTASTLSDVIDDYEMDMGSIFQGNHKPSSTIKHQSMVTHNWADQHWNGDHGVDNMQDPATARLLQRQAWENWKTARADNNAYLDVHNYFFTPQNLASIVDSLYDMNLIDLHVHHLYETVRDAIEFGIVLRKCTKAEA</sequence>
<dbReference type="InterPro" id="IPR029063">
    <property type="entry name" value="SAM-dependent_MTases_sf"/>
</dbReference>
<organism evidence="2">
    <name type="scientific">Pseudo-nitzschia australis</name>
    <dbReference type="NCBI Taxonomy" id="44445"/>
    <lineage>
        <taxon>Eukaryota</taxon>
        <taxon>Sar</taxon>
        <taxon>Stramenopiles</taxon>
        <taxon>Ochrophyta</taxon>
        <taxon>Bacillariophyta</taxon>
        <taxon>Bacillariophyceae</taxon>
        <taxon>Bacillariophycidae</taxon>
        <taxon>Bacillariales</taxon>
        <taxon>Bacillariaceae</taxon>
        <taxon>Pseudo-nitzschia</taxon>
    </lineage>
</organism>
<gene>
    <name evidence="2" type="ORF">PAUS00366_LOCUS19775</name>
</gene>
<evidence type="ECO:0000256" key="1">
    <source>
        <dbReference type="SAM" id="MobiDB-lite"/>
    </source>
</evidence>
<reference evidence="2" key="1">
    <citation type="submission" date="2021-01" db="EMBL/GenBank/DDBJ databases">
        <authorList>
            <person name="Corre E."/>
            <person name="Pelletier E."/>
            <person name="Niang G."/>
            <person name="Scheremetjew M."/>
            <person name="Finn R."/>
            <person name="Kale V."/>
            <person name="Holt S."/>
            <person name="Cochrane G."/>
            <person name="Meng A."/>
            <person name="Brown T."/>
            <person name="Cohen L."/>
        </authorList>
    </citation>
    <scope>NUCLEOTIDE SEQUENCE</scope>
    <source>
        <strain evidence="2">10249 10 AB</strain>
    </source>
</reference>
<feature type="region of interest" description="Disordered" evidence="1">
    <location>
        <begin position="44"/>
        <end position="69"/>
    </location>
</feature>
<name>A0A7S4AU66_9STRA</name>
<evidence type="ECO:0008006" key="3">
    <source>
        <dbReference type="Google" id="ProtNLM"/>
    </source>
</evidence>
<dbReference type="AlphaFoldDB" id="A0A7S4AU66"/>
<evidence type="ECO:0000313" key="2">
    <source>
        <dbReference type="EMBL" id="CAE0727015.1"/>
    </source>
</evidence>
<protein>
    <recommendedName>
        <fullName evidence="3">Methyltransferase type 11 domain-containing protein</fullName>
    </recommendedName>
</protein>
<dbReference type="Gene3D" id="3.40.50.150">
    <property type="entry name" value="Vaccinia Virus protein VP39"/>
    <property type="match status" value="1"/>
</dbReference>
<feature type="compositionally biased region" description="Polar residues" evidence="1">
    <location>
        <begin position="48"/>
        <end position="69"/>
    </location>
</feature>